<feature type="transmembrane region" description="Helical" evidence="1">
    <location>
        <begin position="93"/>
        <end position="117"/>
    </location>
</feature>
<keyword evidence="1" id="KW-1133">Transmembrane helix</keyword>
<feature type="transmembrane region" description="Helical" evidence="1">
    <location>
        <begin position="123"/>
        <end position="149"/>
    </location>
</feature>
<dbReference type="Proteomes" id="UP000800082">
    <property type="component" value="Unassembled WGS sequence"/>
</dbReference>
<keyword evidence="1" id="KW-0812">Transmembrane</keyword>
<dbReference type="GeneID" id="54351326"/>
<evidence type="ECO:0000256" key="1">
    <source>
        <dbReference type="SAM" id="Phobius"/>
    </source>
</evidence>
<keyword evidence="4" id="KW-1185">Reference proteome</keyword>
<evidence type="ECO:0000256" key="2">
    <source>
        <dbReference type="SAM" id="SignalP"/>
    </source>
</evidence>
<feature type="transmembrane region" description="Helical" evidence="1">
    <location>
        <begin position="214"/>
        <end position="235"/>
    </location>
</feature>
<evidence type="ECO:0000313" key="3">
    <source>
        <dbReference type="EMBL" id="KAF1925098.1"/>
    </source>
</evidence>
<dbReference type="AlphaFoldDB" id="A0A6A5RD13"/>
<accession>A0A6A5RD13</accession>
<name>A0A6A5RD13_9PLEO</name>
<protein>
    <submittedName>
        <fullName evidence="3">Uncharacterized protein</fullName>
    </submittedName>
</protein>
<reference evidence="3" key="1">
    <citation type="journal article" date="2020" name="Stud. Mycol.">
        <title>101 Dothideomycetes genomes: a test case for predicting lifestyles and emergence of pathogens.</title>
        <authorList>
            <person name="Haridas S."/>
            <person name="Albert R."/>
            <person name="Binder M."/>
            <person name="Bloem J."/>
            <person name="Labutti K."/>
            <person name="Salamov A."/>
            <person name="Andreopoulos B."/>
            <person name="Baker S."/>
            <person name="Barry K."/>
            <person name="Bills G."/>
            <person name="Bluhm B."/>
            <person name="Cannon C."/>
            <person name="Castanera R."/>
            <person name="Culley D."/>
            <person name="Daum C."/>
            <person name="Ezra D."/>
            <person name="Gonzalez J."/>
            <person name="Henrissat B."/>
            <person name="Kuo A."/>
            <person name="Liang C."/>
            <person name="Lipzen A."/>
            <person name="Lutzoni F."/>
            <person name="Magnuson J."/>
            <person name="Mondo S."/>
            <person name="Nolan M."/>
            <person name="Ohm R."/>
            <person name="Pangilinan J."/>
            <person name="Park H.-J."/>
            <person name="Ramirez L."/>
            <person name="Alfaro M."/>
            <person name="Sun H."/>
            <person name="Tritt A."/>
            <person name="Yoshinaga Y."/>
            <person name="Zwiers L.-H."/>
            <person name="Turgeon B."/>
            <person name="Goodwin S."/>
            <person name="Spatafora J."/>
            <person name="Crous P."/>
            <person name="Grigoriev I."/>
        </authorList>
    </citation>
    <scope>NUCLEOTIDE SEQUENCE</scope>
    <source>
        <strain evidence="3">CBS 183.55</strain>
    </source>
</reference>
<organism evidence="3 4">
    <name type="scientific">Didymella exigua CBS 183.55</name>
    <dbReference type="NCBI Taxonomy" id="1150837"/>
    <lineage>
        <taxon>Eukaryota</taxon>
        <taxon>Fungi</taxon>
        <taxon>Dikarya</taxon>
        <taxon>Ascomycota</taxon>
        <taxon>Pezizomycotina</taxon>
        <taxon>Dothideomycetes</taxon>
        <taxon>Pleosporomycetidae</taxon>
        <taxon>Pleosporales</taxon>
        <taxon>Pleosporineae</taxon>
        <taxon>Didymellaceae</taxon>
        <taxon>Didymella</taxon>
    </lineage>
</organism>
<feature type="chain" id="PRO_5025469145" evidence="2">
    <location>
        <begin position="29"/>
        <end position="313"/>
    </location>
</feature>
<feature type="transmembrane region" description="Helical" evidence="1">
    <location>
        <begin position="57"/>
        <end position="81"/>
    </location>
</feature>
<gene>
    <name evidence="3" type="ORF">M421DRAFT_424121</name>
</gene>
<feature type="transmembrane region" description="Helical" evidence="1">
    <location>
        <begin position="256"/>
        <end position="276"/>
    </location>
</feature>
<dbReference type="RefSeq" id="XP_033445350.1">
    <property type="nucleotide sequence ID" value="XM_033593658.1"/>
</dbReference>
<feature type="transmembrane region" description="Helical" evidence="1">
    <location>
        <begin position="180"/>
        <end position="202"/>
    </location>
</feature>
<dbReference type="EMBL" id="ML978987">
    <property type="protein sequence ID" value="KAF1925098.1"/>
    <property type="molecule type" value="Genomic_DNA"/>
</dbReference>
<evidence type="ECO:0000313" key="4">
    <source>
        <dbReference type="Proteomes" id="UP000800082"/>
    </source>
</evidence>
<keyword evidence="1" id="KW-0472">Membrane</keyword>
<sequence length="313" mass="33850">MALSTVLTSTTLSALLLALASNIVTSTAAPTPNVFTDILLPTPNVTGGPAGEIQCYALPYGAVGVISHLLTYWTFAWIAVGKVPLWPGNDLDTWAFDLFLSIASLCTCIPTATITIYRCRLSWHFVLISVWKLVTSVSMACIAIHRCILVRREPSRSSHRGPGAPFTRGQSTKTKSLEPLGWLVLFIAGTIVGMFGLCSLLWTSFRQDTTVRTLSYGFAAPVILLPICVGIYWYLHSATEDKTGGLKGLVLATANTFKGASVAFIAVFGFFSTLYADLVLGAIADNPLGLPSADFAPLYWVWFIAKRLPMLSF</sequence>
<proteinExistence type="predicted"/>
<dbReference type="OrthoDB" id="2396694at2759"/>
<feature type="signal peptide" evidence="2">
    <location>
        <begin position="1"/>
        <end position="28"/>
    </location>
</feature>
<keyword evidence="2" id="KW-0732">Signal</keyword>